<protein>
    <recommendedName>
        <fullName evidence="1">DUF8103 domain-containing protein</fullName>
    </recommendedName>
</protein>
<organism evidence="2 3">
    <name type="scientific">Halorarum salinum</name>
    <dbReference type="NCBI Taxonomy" id="2743089"/>
    <lineage>
        <taxon>Archaea</taxon>
        <taxon>Methanobacteriati</taxon>
        <taxon>Methanobacteriota</taxon>
        <taxon>Stenosarchaea group</taxon>
        <taxon>Halobacteria</taxon>
        <taxon>Halobacteriales</taxon>
        <taxon>Haloferacaceae</taxon>
        <taxon>Halorarum</taxon>
    </lineage>
</organism>
<dbReference type="AlphaFoldDB" id="A0A7D5QFF2"/>
<sequence length="90" mass="10124">MVDSTGTTGALQGSEGDDDLDWAVVNSLIQAQDFTSRALQSYLLRTRYREDASPESATRHIEEAIDRHRRIIEDLTLARESIETLTEEAD</sequence>
<dbReference type="RefSeq" id="WP_179267927.1">
    <property type="nucleotide sequence ID" value="NZ_CP058579.1"/>
</dbReference>
<evidence type="ECO:0000259" key="1">
    <source>
        <dbReference type="Pfam" id="PF26405"/>
    </source>
</evidence>
<dbReference type="GeneID" id="56037028"/>
<dbReference type="KEGG" id="halu:HUG12_06175"/>
<evidence type="ECO:0000313" key="2">
    <source>
        <dbReference type="EMBL" id="QLG61342.1"/>
    </source>
</evidence>
<proteinExistence type="predicted"/>
<feature type="domain" description="DUF8103" evidence="1">
    <location>
        <begin position="3"/>
        <end position="84"/>
    </location>
</feature>
<accession>A0A7D5QFF2</accession>
<evidence type="ECO:0000313" key="3">
    <source>
        <dbReference type="Proteomes" id="UP000509626"/>
    </source>
</evidence>
<reference evidence="2 3" key="1">
    <citation type="submission" date="2020-06" db="EMBL/GenBank/DDBJ databases">
        <title>NJ-3-1, isolated from saline soil.</title>
        <authorList>
            <person name="Cui H.L."/>
            <person name="Shi X."/>
        </authorList>
    </citation>
    <scope>NUCLEOTIDE SEQUENCE [LARGE SCALE GENOMIC DNA]</scope>
    <source>
        <strain evidence="2 3">NJ-3-1</strain>
    </source>
</reference>
<dbReference type="OrthoDB" id="289788at2157"/>
<dbReference type="InterPro" id="IPR058416">
    <property type="entry name" value="DUF8103"/>
</dbReference>
<name>A0A7D5QFF2_9EURY</name>
<keyword evidence="3" id="KW-1185">Reference proteome</keyword>
<gene>
    <name evidence="2" type="ORF">HUG12_06175</name>
</gene>
<dbReference type="Proteomes" id="UP000509626">
    <property type="component" value="Chromosome"/>
</dbReference>
<dbReference type="Pfam" id="PF26405">
    <property type="entry name" value="DUF8103"/>
    <property type="match status" value="1"/>
</dbReference>
<dbReference type="EMBL" id="CP058579">
    <property type="protein sequence ID" value="QLG61342.1"/>
    <property type="molecule type" value="Genomic_DNA"/>
</dbReference>